<evidence type="ECO:0000256" key="3">
    <source>
        <dbReference type="ARBA" id="ARBA00022806"/>
    </source>
</evidence>
<dbReference type="PROSITE" id="PS51198">
    <property type="entry name" value="UVRD_HELICASE_ATP_BIND"/>
    <property type="match status" value="1"/>
</dbReference>
<evidence type="ECO:0000256" key="5">
    <source>
        <dbReference type="PROSITE-ProRule" id="PRU00560"/>
    </source>
</evidence>
<dbReference type="EMBL" id="JAVREN010000010">
    <property type="protein sequence ID" value="MDT0307314.1"/>
    <property type="molecule type" value="Genomic_DNA"/>
</dbReference>
<evidence type="ECO:0000256" key="4">
    <source>
        <dbReference type="ARBA" id="ARBA00022840"/>
    </source>
</evidence>
<keyword evidence="3 5" id="KW-0347">Helicase</keyword>
<name>A0ABU2L6X2_9ACTN</name>
<evidence type="ECO:0000259" key="6">
    <source>
        <dbReference type="PROSITE" id="PS51198"/>
    </source>
</evidence>
<evidence type="ECO:0000256" key="1">
    <source>
        <dbReference type="ARBA" id="ARBA00022741"/>
    </source>
</evidence>
<dbReference type="InterPro" id="IPR027417">
    <property type="entry name" value="P-loop_NTPase"/>
</dbReference>
<reference evidence="8" key="1">
    <citation type="submission" date="2023-07" db="EMBL/GenBank/DDBJ databases">
        <title>30 novel species of actinomycetes from the DSMZ collection.</title>
        <authorList>
            <person name="Nouioui I."/>
        </authorList>
    </citation>
    <scope>NUCLEOTIDE SEQUENCE [LARGE SCALE GENOMIC DNA]</scope>
    <source>
        <strain evidence="8">DSM 44917</strain>
    </source>
</reference>
<dbReference type="PANTHER" id="PTHR11070">
    <property type="entry name" value="UVRD / RECB / PCRA DNA HELICASE FAMILY MEMBER"/>
    <property type="match status" value="1"/>
</dbReference>
<dbReference type="SUPFAM" id="SSF52540">
    <property type="entry name" value="P-loop containing nucleoside triphosphate hydrolases"/>
    <property type="match status" value="1"/>
</dbReference>
<dbReference type="InterPro" id="IPR014016">
    <property type="entry name" value="UvrD-like_ATP-bd"/>
</dbReference>
<dbReference type="PANTHER" id="PTHR11070:SF30">
    <property type="entry name" value="F-BOX DNA HELICASE 1"/>
    <property type="match status" value="1"/>
</dbReference>
<accession>A0ABU2L6X2</accession>
<keyword evidence="2 5" id="KW-0378">Hydrolase</keyword>
<dbReference type="Proteomes" id="UP001183388">
    <property type="component" value="Unassembled WGS sequence"/>
</dbReference>
<keyword evidence="8" id="KW-1185">Reference proteome</keyword>
<comment type="caution">
    <text evidence="7">The sequence shown here is derived from an EMBL/GenBank/DDBJ whole genome shotgun (WGS) entry which is preliminary data.</text>
</comment>
<protein>
    <submittedName>
        <fullName evidence="7">UvrD-helicase domain-containing protein</fullName>
    </submittedName>
</protein>
<dbReference type="RefSeq" id="WP_311630257.1">
    <property type="nucleotide sequence ID" value="NZ_JAVREN010000010.1"/>
</dbReference>
<dbReference type="Gene3D" id="3.40.50.300">
    <property type="entry name" value="P-loop containing nucleotide triphosphate hydrolases"/>
    <property type="match status" value="2"/>
</dbReference>
<gene>
    <name evidence="7" type="ORF">RM780_10100</name>
</gene>
<evidence type="ECO:0000256" key="2">
    <source>
        <dbReference type="ARBA" id="ARBA00022801"/>
    </source>
</evidence>
<keyword evidence="4 5" id="KW-0067">ATP-binding</keyword>
<organism evidence="7 8">
    <name type="scientific">Streptomyces boetiae</name>
    <dbReference type="NCBI Taxonomy" id="3075541"/>
    <lineage>
        <taxon>Bacteria</taxon>
        <taxon>Bacillati</taxon>
        <taxon>Actinomycetota</taxon>
        <taxon>Actinomycetes</taxon>
        <taxon>Kitasatosporales</taxon>
        <taxon>Streptomycetaceae</taxon>
        <taxon>Streptomyces</taxon>
    </lineage>
</organism>
<proteinExistence type="predicted"/>
<feature type="binding site" evidence="5">
    <location>
        <begin position="26"/>
        <end position="33"/>
    </location>
    <ligand>
        <name>ATP</name>
        <dbReference type="ChEBI" id="CHEBI:30616"/>
    </ligand>
</feature>
<keyword evidence="1 5" id="KW-0547">Nucleotide-binding</keyword>
<feature type="domain" description="UvrD-like helicase ATP-binding" evidence="6">
    <location>
        <begin position="5"/>
        <end position="277"/>
    </location>
</feature>
<evidence type="ECO:0000313" key="8">
    <source>
        <dbReference type="Proteomes" id="UP001183388"/>
    </source>
</evidence>
<sequence>MALEPTQEQQAACEVFGADQDLALIAGAGTGKTSTLMLMAAGTPKRGLYVAFNRAIADDARRRFGSNVDCRTAHAVAFRAVGWRFKGRLDASARVPAWVTASILGINRQLDIGARKVTVNHQARLVTGMIRRFCYSADRQVLARHMEYVNGLEDEEQEFVARVLLPFAVRAWEDISSPKGQLRFEHDHYMKLWAMGNPVLPADFVLLDEAQDTNPVLEEIFLNQPAQRVCVGDPAQQIYAWRSARDVMTGFPAEQLPLTQSFRFGPQIAAVANRWLRHADSNMQLSGCGPEGSRVGTAAQPDAVLCRSNADAMAEVLKFLDLGVPVALTGGGEALNRIANAALELKEGKRTSHPELFLFASWGEVQEYVERDKSGQDLKAIVSLVDKYGPHQIIDAVNRLSSEDRAQVTVSTAHKAKGREWSSVRIGAGFVAPGVDEDGRPRLLDPAEARLIYVAVTRARQLLDVEKLAWIEDYEKSIVGDARGDDADPRLVELPLTAQLKHPASPVCHFMAEHLPSTVPLVQDLQQRIRALPRPVQPSDVQYPQWWALGHAIDYRLRLSLGSGPGNALTSGIALAGSSEPPRGAPAPEGRAALRAAGAELLKAFDSWLATPGSLGEETLIRLAFVAAYFEDVYRTGTFRRHSMLADASEETTLADLSARVPAYAVEDISQQMQLAEEPFAAFRALPPAARICGPEFSGSADLGGADADFILGGLLLVCKAAREPRRLGREEIYQLAGYLLLDYDNVLGIDRVGLYLSRQGGLVTWGVEDFLRRLGATAPLARLRARFRDHLKDATSLPAAPQSAPPTAADRAIAHVAGSTG</sequence>
<dbReference type="InterPro" id="IPR000212">
    <property type="entry name" value="DNA_helicase_UvrD/REP"/>
</dbReference>
<evidence type="ECO:0000313" key="7">
    <source>
        <dbReference type="EMBL" id="MDT0307314.1"/>
    </source>
</evidence>
<dbReference type="Pfam" id="PF00580">
    <property type="entry name" value="UvrD-helicase"/>
    <property type="match status" value="1"/>
</dbReference>